<dbReference type="InterPro" id="IPR003097">
    <property type="entry name" value="CysJ-like_FAD-binding"/>
</dbReference>
<evidence type="ECO:0000256" key="3">
    <source>
        <dbReference type="ARBA" id="ARBA00022617"/>
    </source>
</evidence>
<comment type="similarity">
    <text evidence="2 12">Belongs to the NOS family.</text>
</comment>
<dbReference type="SUPFAM" id="SSF56512">
    <property type="entry name" value="Nitric oxide (NO) synthase oxygenase domain"/>
    <property type="match status" value="1"/>
</dbReference>
<dbReference type="InterPro" id="IPR036119">
    <property type="entry name" value="NOS_N_sf"/>
</dbReference>
<keyword evidence="3 12" id="KW-0349">Heme</keyword>
<dbReference type="InterPro" id="IPR004030">
    <property type="entry name" value="NOS_N"/>
</dbReference>
<evidence type="ECO:0000256" key="5">
    <source>
        <dbReference type="ARBA" id="ARBA00022643"/>
    </source>
</evidence>
<dbReference type="Gene3D" id="3.90.440.10">
    <property type="entry name" value="Nitric Oxide Synthase,Heme Domain,Chain A domain 2"/>
    <property type="match status" value="1"/>
</dbReference>
<dbReference type="Pfam" id="PF00175">
    <property type="entry name" value="NAD_binding_1"/>
    <property type="match status" value="1"/>
</dbReference>
<dbReference type="EC" id="1.14.13.39" evidence="12"/>
<keyword evidence="5 12" id="KW-0288">FMN</keyword>
<dbReference type="Pfam" id="PF02898">
    <property type="entry name" value="NO_synthase"/>
    <property type="match status" value="1"/>
</dbReference>
<comment type="function">
    <text evidence="12">Produces nitric oxide (NO) which is a messenger molecule with diverse functions.</text>
</comment>
<evidence type="ECO:0000259" key="14">
    <source>
        <dbReference type="PROSITE" id="PS50902"/>
    </source>
</evidence>
<dbReference type="PROSITE" id="PS51384">
    <property type="entry name" value="FAD_FR"/>
    <property type="match status" value="1"/>
</dbReference>
<dbReference type="Pfam" id="PF00667">
    <property type="entry name" value="FAD_binding_1"/>
    <property type="match status" value="1"/>
</dbReference>
<organism evidence="16">
    <name type="scientific">Macrobrachium nipponense</name>
    <name type="common">Oriental river shrimp</name>
    <name type="synonym">Palaemon nipponensis</name>
    <dbReference type="NCBI Taxonomy" id="159736"/>
    <lineage>
        <taxon>Eukaryota</taxon>
        <taxon>Metazoa</taxon>
        <taxon>Ecdysozoa</taxon>
        <taxon>Arthropoda</taxon>
        <taxon>Crustacea</taxon>
        <taxon>Multicrustacea</taxon>
        <taxon>Malacostraca</taxon>
        <taxon>Eumalacostraca</taxon>
        <taxon>Eucarida</taxon>
        <taxon>Decapoda</taxon>
        <taxon>Pleocyemata</taxon>
        <taxon>Caridea</taxon>
        <taxon>Palaemonoidea</taxon>
        <taxon>Palaemonidae</taxon>
        <taxon>Macrobrachium</taxon>
    </lineage>
</organism>
<evidence type="ECO:0000313" key="16">
    <source>
        <dbReference type="EMBL" id="ANN13867.1"/>
    </source>
</evidence>
<keyword evidence="6 12" id="KW-0479">Metal-binding</keyword>
<dbReference type="GO" id="GO:0010181">
    <property type="term" value="F:FMN binding"/>
    <property type="evidence" value="ECO:0007669"/>
    <property type="project" value="InterPro"/>
</dbReference>
<keyword evidence="11 12" id="KW-0408">Iron</keyword>
<dbReference type="PRINTS" id="PR00371">
    <property type="entry name" value="FPNCR"/>
</dbReference>
<dbReference type="PIRSF" id="PIRSF000333">
    <property type="entry name" value="NOS"/>
    <property type="match status" value="1"/>
</dbReference>
<evidence type="ECO:0000256" key="1">
    <source>
        <dbReference type="ARBA" id="ARBA00001970"/>
    </source>
</evidence>
<dbReference type="PROSITE" id="PS50902">
    <property type="entry name" value="FLAVODOXIN_LIKE"/>
    <property type="match status" value="1"/>
</dbReference>
<dbReference type="GO" id="GO:0050660">
    <property type="term" value="F:flavin adenine dinucleotide binding"/>
    <property type="evidence" value="ECO:0007669"/>
    <property type="project" value="InterPro"/>
</dbReference>
<reference evidence="16" key="1">
    <citation type="submission" date="2016-01" db="EMBL/GenBank/DDBJ databases">
        <title>Molecular cloning and expression patter of Nitric Oxide Synthase (NOS) in Oriental river prawn, Macrobrachium nipponese.</title>
        <authorList>
            <person name="Abdel Rahman N.M."/>
        </authorList>
    </citation>
    <scope>NUCLEOTIDE SEQUENCE</scope>
</reference>
<dbReference type="EMBL" id="KU382528">
    <property type="protein sequence ID" value="ANN13867.1"/>
    <property type="molecule type" value="mRNA"/>
</dbReference>
<dbReference type="PANTHER" id="PTHR43410:SF1">
    <property type="entry name" value="NITRIC OXIDE SYNTHASE"/>
    <property type="match status" value="1"/>
</dbReference>
<dbReference type="InterPro" id="IPR029039">
    <property type="entry name" value="Flavoprotein-like_sf"/>
</dbReference>
<dbReference type="InterPro" id="IPR044943">
    <property type="entry name" value="NOS_dom_1"/>
</dbReference>
<dbReference type="InterPro" id="IPR017927">
    <property type="entry name" value="FAD-bd_FR_type"/>
</dbReference>
<accession>A0A2R2Q2B3</accession>
<dbReference type="InterPro" id="IPR044940">
    <property type="entry name" value="NOS_dom_2"/>
</dbReference>
<dbReference type="GO" id="GO:0006809">
    <property type="term" value="P:nitric oxide biosynthetic process"/>
    <property type="evidence" value="ECO:0007669"/>
    <property type="project" value="InterPro"/>
</dbReference>
<keyword evidence="4" id="KW-0285">Flavoprotein</keyword>
<dbReference type="InterPro" id="IPR001433">
    <property type="entry name" value="OxRdtase_FAD/NAD-bd"/>
</dbReference>
<dbReference type="Gene3D" id="3.90.1230.10">
    <property type="entry name" value="Nitric Oxide Synthase, Chain A, domain 3"/>
    <property type="match status" value="1"/>
</dbReference>
<evidence type="ECO:0000259" key="15">
    <source>
        <dbReference type="PROSITE" id="PS51384"/>
    </source>
</evidence>
<comment type="cofactor">
    <cofactor evidence="12">
        <name>FMN</name>
        <dbReference type="ChEBI" id="CHEBI:58210"/>
    </cofactor>
    <text evidence="12">Binds 1 FMN.</text>
</comment>
<dbReference type="Gene3D" id="3.40.50.360">
    <property type="match status" value="1"/>
</dbReference>
<dbReference type="InterPro" id="IPR039261">
    <property type="entry name" value="FNR_nucleotide-bd"/>
</dbReference>
<keyword evidence="8 12" id="KW-0521">NADP</keyword>
<dbReference type="SUPFAM" id="SSF52343">
    <property type="entry name" value="Ferredoxin reductase-like, C-terminal NADP-linked domain"/>
    <property type="match status" value="1"/>
</dbReference>
<dbReference type="GO" id="GO:0004517">
    <property type="term" value="F:nitric-oxide synthase activity"/>
    <property type="evidence" value="ECO:0007669"/>
    <property type="project" value="UniProtKB-EC"/>
</dbReference>
<evidence type="ECO:0000256" key="11">
    <source>
        <dbReference type="ARBA" id="ARBA00023004"/>
    </source>
</evidence>
<name>A0A2R2Q2B3_MACNP</name>
<feature type="domain" description="FAD-binding FR-type" evidence="15">
    <location>
        <begin position="680"/>
        <end position="968"/>
    </location>
</feature>
<dbReference type="Gene3D" id="3.90.340.10">
    <property type="entry name" value="Nitric Oxide Synthase, Chain A, domain 1"/>
    <property type="match status" value="1"/>
</dbReference>
<evidence type="ECO:0000256" key="4">
    <source>
        <dbReference type="ARBA" id="ARBA00022630"/>
    </source>
</evidence>
<dbReference type="Pfam" id="PF00258">
    <property type="entry name" value="Flavodoxin_1"/>
    <property type="match status" value="1"/>
</dbReference>
<keyword evidence="7 12" id="KW-0274">FAD</keyword>
<evidence type="ECO:0000256" key="6">
    <source>
        <dbReference type="ARBA" id="ARBA00022723"/>
    </source>
</evidence>
<evidence type="ECO:0000256" key="13">
    <source>
        <dbReference type="PIRSR" id="PIRSR000333-1"/>
    </source>
</evidence>
<dbReference type="Gene3D" id="3.40.50.80">
    <property type="entry name" value="Nucleotide-binding domain of ferredoxin-NADP reductase (FNR) module"/>
    <property type="match status" value="1"/>
</dbReference>
<proteinExistence type="evidence at transcript level"/>
<dbReference type="PROSITE" id="PS60001">
    <property type="entry name" value="NOS"/>
    <property type="match status" value="1"/>
</dbReference>
<comment type="catalytic activity">
    <reaction evidence="12">
        <text>2 L-arginine + 3 NADPH + 4 O2 + H(+) = 2 L-citrulline + 2 nitric oxide + 3 NADP(+) + 4 H2O</text>
        <dbReference type="Rhea" id="RHEA:19897"/>
        <dbReference type="ChEBI" id="CHEBI:15377"/>
        <dbReference type="ChEBI" id="CHEBI:15378"/>
        <dbReference type="ChEBI" id="CHEBI:15379"/>
        <dbReference type="ChEBI" id="CHEBI:16480"/>
        <dbReference type="ChEBI" id="CHEBI:32682"/>
        <dbReference type="ChEBI" id="CHEBI:57743"/>
        <dbReference type="ChEBI" id="CHEBI:57783"/>
        <dbReference type="ChEBI" id="CHEBI:58349"/>
        <dbReference type="EC" id="1.14.13.39"/>
    </reaction>
</comment>
<evidence type="ECO:0000256" key="2">
    <source>
        <dbReference type="ARBA" id="ARBA00006267"/>
    </source>
</evidence>
<evidence type="ECO:0000256" key="7">
    <source>
        <dbReference type="ARBA" id="ARBA00022827"/>
    </source>
</evidence>
<dbReference type="InterPro" id="IPR044944">
    <property type="entry name" value="NOS_dom_3"/>
</dbReference>
<dbReference type="AlphaFoldDB" id="A0A2R2Q2B3"/>
<dbReference type="Gene3D" id="1.20.990.10">
    <property type="entry name" value="NADPH-cytochrome p450 Reductase, Chain A, domain 3"/>
    <property type="match status" value="1"/>
</dbReference>
<dbReference type="GO" id="GO:0050661">
    <property type="term" value="F:NADP binding"/>
    <property type="evidence" value="ECO:0007669"/>
    <property type="project" value="InterPro"/>
</dbReference>
<comment type="cofactor">
    <cofactor evidence="12">
        <name>FAD</name>
        <dbReference type="ChEBI" id="CHEBI:57692"/>
    </cofactor>
    <text evidence="12">Binds 1 FAD.</text>
</comment>
<keyword evidence="9 12" id="KW-0112">Calmodulin-binding</keyword>
<dbReference type="InterPro" id="IPR017938">
    <property type="entry name" value="Riboflavin_synthase-like_b-brl"/>
</dbReference>
<dbReference type="InterPro" id="IPR012144">
    <property type="entry name" value="NOS_euk"/>
</dbReference>
<dbReference type="Gene3D" id="2.40.30.10">
    <property type="entry name" value="Translation factors"/>
    <property type="match status" value="1"/>
</dbReference>
<dbReference type="GO" id="GO:0005516">
    <property type="term" value="F:calmodulin binding"/>
    <property type="evidence" value="ECO:0007669"/>
    <property type="project" value="UniProtKB-KW"/>
</dbReference>
<feature type="domain" description="Flavodoxin-like" evidence="14">
    <location>
        <begin position="472"/>
        <end position="744"/>
    </location>
</feature>
<evidence type="ECO:0000256" key="10">
    <source>
        <dbReference type="ARBA" id="ARBA00023002"/>
    </source>
</evidence>
<dbReference type="InterPro" id="IPR008254">
    <property type="entry name" value="Flavodoxin/NO_synth"/>
</dbReference>
<dbReference type="SUPFAM" id="SSF52218">
    <property type="entry name" value="Flavoproteins"/>
    <property type="match status" value="2"/>
</dbReference>
<dbReference type="GO" id="GO:0046872">
    <property type="term" value="F:metal ion binding"/>
    <property type="evidence" value="ECO:0007669"/>
    <property type="project" value="UniProtKB-KW"/>
</dbReference>
<keyword evidence="10 12" id="KW-0560">Oxidoreductase</keyword>
<dbReference type="InterPro" id="IPR023173">
    <property type="entry name" value="NADPH_Cyt_P450_Rdtase_alpha"/>
</dbReference>
<evidence type="ECO:0000256" key="9">
    <source>
        <dbReference type="ARBA" id="ARBA00022860"/>
    </source>
</evidence>
<dbReference type="InterPro" id="IPR001709">
    <property type="entry name" value="Flavoprot_Pyr_Nucl_cyt_Rdtase"/>
</dbReference>
<dbReference type="SUPFAM" id="SSF63380">
    <property type="entry name" value="Riboflavin synthase domain-like"/>
    <property type="match status" value="1"/>
</dbReference>
<comment type="cofactor">
    <cofactor evidence="1 12">
        <name>heme b</name>
        <dbReference type="ChEBI" id="CHEBI:60344"/>
    </cofactor>
</comment>
<feature type="binding site" description="axial binding residue" evidence="13">
    <location>
        <position position="127"/>
    </location>
    <ligand>
        <name>heme b</name>
        <dbReference type="ChEBI" id="CHEBI:60344"/>
    </ligand>
    <ligandPart>
        <name>Fe</name>
        <dbReference type="ChEBI" id="CHEBI:18248"/>
    </ligandPart>
</feature>
<evidence type="ECO:0000256" key="8">
    <source>
        <dbReference type="ARBA" id="ARBA00022857"/>
    </source>
</evidence>
<sequence length="1148" mass="129209">MNASGPKPQCPMSRPQGLVNFESSKEVTDILHMKTDEAGVCSGTVCNGSLMNIRRMPLNIRAPSEVLLQAKEFLGEYYKEKKRFDSKDHLVRLQEVTKSINRTGTYHLTYDELEFGAKLAWRNAPRCIGRITWNKLHVIDGRNVKTGREMFELILEHLDYATNEGNIRSTITVFPQRRTGQRDFRVWNQQLIAFAGYEQPDGTVIGDPAFKDFTKMCQKMGWKGSGGRFDVLPFVVSTRTGEPEWFEIPQEKVLMVKFKHPEYDWFEELNLKWFAIPAVASMMLDCGGIQYTAAPFNGWYMASEIATRDLCDVQRYNMLSVLGEKLGLDTKSPMSLWKDKATLELNIAVLHSFKEQEVTIVDHHTAAETFMQFHSNEYRQRGGCPADWAWVVPPISGSLTPVFHQEMSLYYMKPGYEYQIPAWIANERQEKMLSGESSHDGSGAISKFKKAALAVVFSTTLYAAALAKRVRIAIIYASETGKSQGYADTLYGIFSHRFNPEVACMDDYDVSKLHNETLVVILASTTGVGEPPQNGKEFAKSLYELRERSNANGSDENMLPFWDDYEDVKVNGISASTSSDSGLPIEKKLLSKKNSGFFHRLVRKLRRRKDSESKDGPHLDGIVPSYYLSSSSLYKSNCNLAKSTNSLFKHLDPATDVSFAVFALGSTNLLSELGGERLIYKYYFVRLSQLLRHSAWVMMLPCSFGKYIDNLMFTLGGDRILELTCGDETENQQETFNAWANQLLEVCCGRFQVDYTTPDIYVASQITSSKQVRLADQNGQVPFAKGIMVHGILQKLVNCPDPAKCVQILTQREDSWVPHPILPVASTRTLLERYLDITSPPSQELLKLMASVATNNKHLATDVNVYHGWRKEKYPNLLEVLNEFSSVKLDAGLLLCRLPILQPRLYSVSSSPDFEEGRLTLTVASLIYATRGGKGPLHEGVCSSYIRKLDPRDKIELFVKSAPEFHVPDDERSPIILIGAGSGIAPLRGIWQHYHYQRNINRSGLRREIILYYGCQTRETDLYAREFSSEGQEFYLALSREPTIKKTYVQDLLVGVGSEVYRQVVEGSPCWCWFRGVPSSCRAEGTLLCGITLRTEEIHRQKRESARVKMSSISQAGPPTPPVTQAATNFVQEVAAGTDGGSTAAPVE</sequence>
<dbReference type="GO" id="GO:0020037">
    <property type="term" value="F:heme binding"/>
    <property type="evidence" value="ECO:0007669"/>
    <property type="project" value="InterPro"/>
</dbReference>
<protein>
    <recommendedName>
        <fullName evidence="12">Nitric oxide synthase</fullName>
        <ecNumber evidence="12">1.14.13.39</ecNumber>
    </recommendedName>
</protein>
<dbReference type="InterPro" id="IPR050607">
    <property type="entry name" value="NOS"/>
</dbReference>
<evidence type="ECO:0000256" key="12">
    <source>
        <dbReference type="PIRNR" id="PIRNR000333"/>
    </source>
</evidence>
<dbReference type="PANTHER" id="PTHR43410">
    <property type="entry name" value="NITRIC OXIDE SYNTHASE OXYGENASE"/>
    <property type="match status" value="1"/>
</dbReference>